<accession>A0ACB8R9F2</accession>
<evidence type="ECO:0000313" key="1">
    <source>
        <dbReference type="EMBL" id="KAI0040216.1"/>
    </source>
</evidence>
<keyword evidence="2" id="KW-1185">Reference proteome</keyword>
<dbReference type="EMBL" id="MU276217">
    <property type="protein sequence ID" value="KAI0040216.1"/>
    <property type="molecule type" value="Genomic_DNA"/>
</dbReference>
<protein>
    <submittedName>
        <fullName evidence="1">Uncharacterized protein</fullName>
    </submittedName>
</protein>
<organism evidence="1 2">
    <name type="scientific">Auriscalpium vulgare</name>
    <dbReference type="NCBI Taxonomy" id="40419"/>
    <lineage>
        <taxon>Eukaryota</taxon>
        <taxon>Fungi</taxon>
        <taxon>Dikarya</taxon>
        <taxon>Basidiomycota</taxon>
        <taxon>Agaricomycotina</taxon>
        <taxon>Agaricomycetes</taxon>
        <taxon>Russulales</taxon>
        <taxon>Auriscalpiaceae</taxon>
        <taxon>Auriscalpium</taxon>
    </lineage>
</organism>
<reference evidence="1" key="2">
    <citation type="journal article" date="2022" name="New Phytol.">
        <title>Evolutionary transition to the ectomycorrhizal habit in the genomes of a hyperdiverse lineage of mushroom-forming fungi.</title>
        <authorList>
            <person name="Looney B."/>
            <person name="Miyauchi S."/>
            <person name="Morin E."/>
            <person name="Drula E."/>
            <person name="Courty P.E."/>
            <person name="Kohler A."/>
            <person name="Kuo A."/>
            <person name="LaButti K."/>
            <person name="Pangilinan J."/>
            <person name="Lipzen A."/>
            <person name="Riley R."/>
            <person name="Andreopoulos W."/>
            <person name="He G."/>
            <person name="Johnson J."/>
            <person name="Nolan M."/>
            <person name="Tritt A."/>
            <person name="Barry K.W."/>
            <person name="Grigoriev I.V."/>
            <person name="Nagy L.G."/>
            <person name="Hibbett D."/>
            <person name="Henrissat B."/>
            <person name="Matheny P.B."/>
            <person name="Labbe J."/>
            <person name="Martin F.M."/>
        </authorList>
    </citation>
    <scope>NUCLEOTIDE SEQUENCE</scope>
    <source>
        <strain evidence="1">FP105234-sp</strain>
    </source>
</reference>
<dbReference type="Proteomes" id="UP000814033">
    <property type="component" value="Unassembled WGS sequence"/>
</dbReference>
<proteinExistence type="predicted"/>
<comment type="caution">
    <text evidence="1">The sequence shown here is derived from an EMBL/GenBank/DDBJ whole genome shotgun (WGS) entry which is preliminary data.</text>
</comment>
<reference evidence="1" key="1">
    <citation type="submission" date="2021-02" db="EMBL/GenBank/DDBJ databases">
        <authorList>
            <consortium name="DOE Joint Genome Institute"/>
            <person name="Ahrendt S."/>
            <person name="Looney B.P."/>
            <person name="Miyauchi S."/>
            <person name="Morin E."/>
            <person name="Drula E."/>
            <person name="Courty P.E."/>
            <person name="Chicoki N."/>
            <person name="Fauchery L."/>
            <person name="Kohler A."/>
            <person name="Kuo A."/>
            <person name="Labutti K."/>
            <person name="Pangilinan J."/>
            <person name="Lipzen A."/>
            <person name="Riley R."/>
            <person name="Andreopoulos W."/>
            <person name="He G."/>
            <person name="Johnson J."/>
            <person name="Barry K.W."/>
            <person name="Grigoriev I.V."/>
            <person name="Nagy L."/>
            <person name="Hibbett D."/>
            <person name="Henrissat B."/>
            <person name="Matheny P.B."/>
            <person name="Labbe J."/>
            <person name="Martin F."/>
        </authorList>
    </citation>
    <scope>NUCLEOTIDE SEQUENCE</scope>
    <source>
        <strain evidence="1">FP105234-sp</strain>
    </source>
</reference>
<evidence type="ECO:0000313" key="2">
    <source>
        <dbReference type="Proteomes" id="UP000814033"/>
    </source>
</evidence>
<sequence length="201" mass="21592">MPDTVELKVTSTTEGGVSDFASLYPSLAPRGDAEQPYRVVRFQASRIDREAFLGGHCQKARLQASHVDPAPAHRYSRDFTFKCDSPVNDLMRALFKGIGVRHIASLSIIQESFARLAGPVLSTEILDTFRYATDLHTLKAVGGAAAAVCSALAANVEGEAGRDSGAVMWPRLRDLLDNSMGFLCHLVDGGSNVGEAVIKDT</sequence>
<name>A0ACB8R9F2_9AGAM</name>
<gene>
    <name evidence="1" type="ORF">FA95DRAFT_1611980</name>
</gene>